<gene>
    <name evidence="3" type="ORF">E7V67_007400</name>
</gene>
<feature type="transmembrane region" description="Helical" evidence="1">
    <location>
        <begin position="202"/>
        <end position="219"/>
    </location>
</feature>
<evidence type="ECO:0000313" key="4">
    <source>
        <dbReference type="Proteomes" id="UP000321323"/>
    </source>
</evidence>
<proteinExistence type="predicted"/>
<dbReference type="NCBIfam" id="TIGR02595">
    <property type="entry name" value="PEP_CTERM"/>
    <property type="match status" value="1"/>
</dbReference>
<sequence length="226" mass="23922">MRPKTLPAATLLCCVLVTGHAQAAPYQLTSHVGGVATYFNIDGYGFHDLVDGSGHTAFDITWRALIDYSGSGDYASPGYGAVELTIAINGQPAQTSTIEGLFFVDRSNFSSTPEAGTAFVTQSLIIMPMGWGNGLSFRQATAFPPDLASDPGSLPAHVPAGASSGRIEYSLYYSNEEGEFRYGGIDGQVTDMSFTLVPVPEPAGWAMLGAGLLLTGVVARRRVFQR</sequence>
<evidence type="ECO:0000313" key="3">
    <source>
        <dbReference type="EMBL" id="WUR14926.1"/>
    </source>
</evidence>
<keyword evidence="1" id="KW-1133">Transmembrane helix</keyword>
<name>A0ABZ1USB1_9BURK</name>
<dbReference type="Proteomes" id="UP000321323">
    <property type="component" value="Chromosome"/>
</dbReference>
<keyword evidence="1" id="KW-0812">Transmembrane</keyword>
<dbReference type="EMBL" id="CP136508">
    <property type="protein sequence ID" value="WUR14926.1"/>
    <property type="molecule type" value="Genomic_DNA"/>
</dbReference>
<evidence type="ECO:0000256" key="1">
    <source>
        <dbReference type="SAM" id="Phobius"/>
    </source>
</evidence>
<dbReference type="InterPro" id="IPR013424">
    <property type="entry name" value="Ice-binding_C"/>
</dbReference>
<reference evidence="3 4" key="1">
    <citation type="journal article" date="2019" name="Int. J. Syst. Evol. Microbiol.">
        <title>The Draft Whole-Genome Sequence of the Antibiotic Producer Empedobacter haloabium ATCC 31962 Provides Indications for Its Taxonomic Reclassification.</title>
        <authorList>
            <person name="Miess H."/>
            <person name="Arlt P."/>
            <person name="Apel A.K."/>
            <person name="Weber T."/>
            <person name="Nieselt K."/>
            <person name="Hanssen F."/>
            <person name="Czemmel S."/>
            <person name="Nahnsen S."/>
            <person name="Gross H."/>
        </authorList>
    </citation>
    <scope>NUCLEOTIDE SEQUENCE [LARGE SCALE GENOMIC DNA]</scope>
    <source>
        <strain evidence="3 4">ATCC 31962</strain>
    </source>
</reference>
<keyword evidence="1" id="KW-0472">Membrane</keyword>
<organism evidence="3 4">
    <name type="scientific">[Empedobacter] haloabium</name>
    <dbReference type="NCBI Taxonomy" id="592317"/>
    <lineage>
        <taxon>Bacteria</taxon>
        <taxon>Pseudomonadati</taxon>
        <taxon>Pseudomonadota</taxon>
        <taxon>Betaproteobacteria</taxon>
        <taxon>Burkholderiales</taxon>
        <taxon>Oxalobacteraceae</taxon>
        <taxon>Telluria group</taxon>
        <taxon>Telluria group incertae sedis</taxon>
    </lineage>
</organism>
<feature type="chain" id="PRO_5045270085" evidence="2">
    <location>
        <begin position="24"/>
        <end position="226"/>
    </location>
</feature>
<feature type="signal peptide" evidence="2">
    <location>
        <begin position="1"/>
        <end position="23"/>
    </location>
</feature>
<evidence type="ECO:0000256" key="2">
    <source>
        <dbReference type="SAM" id="SignalP"/>
    </source>
</evidence>
<keyword evidence="2" id="KW-0732">Signal</keyword>
<accession>A0ABZ1USB1</accession>
<protein>
    <submittedName>
        <fullName evidence="3">PEP-CTERM sorting domain-containing protein</fullName>
    </submittedName>
</protein>
<keyword evidence="4" id="KW-1185">Reference proteome</keyword>